<protein>
    <submittedName>
        <fullName evidence="1">Uncharacterized protein</fullName>
    </submittedName>
</protein>
<sequence length="231" mass="26753">MWFLKGRPTAITIQALIVSIENGYQQTSYRFKVDTQPETSKDKVWIAIAIPWAPHKENGSFKLIDSNLLSLLSGNNQQVTVLGEDDIEIYERLRSLKTSPHIELVHVQELCQWYLDDIGVATCWIEPGKTYQIDYSHKIAADSCLFLPTRLPTIIMAHKPKVEGKLWVVNGMRTALPSHLSISKYNSELQELLKESHKTLDCYIFNEWDWDLDTRIHTENWESSDDDFEEE</sequence>
<name>A0A481YYN4_9VIRU</name>
<reference evidence="1" key="1">
    <citation type="journal article" date="2019" name="MBio">
        <title>Virus Genomes from Deep Sea Sediments Expand the Ocean Megavirome and Support Independent Origins of Viral Gigantism.</title>
        <authorList>
            <person name="Backstrom D."/>
            <person name="Yutin N."/>
            <person name="Jorgensen S.L."/>
            <person name="Dharamshi J."/>
            <person name="Homa F."/>
            <person name="Zaremba-Niedwiedzka K."/>
            <person name="Spang A."/>
            <person name="Wolf Y.I."/>
            <person name="Koonin E.V."/>
            <person name="Ettema T.J."/>
        </authorList>
    </citation>
    <scope>NUCLEOTIDE SEQUENCE</scope>
</reference>
<organism evidence="1">
    <name type="scientific">Marseillevirus LCMAC202</name>
    <dbReference type="NCBI Taxonomy" id="2506606"/>
    <lineage>
        <taxon>Viruses</taxon>
        <taxon>Varidnaviria</taxon>
        <taxon>Bamfordvirae</taxon>
        <taxon>Nucleocytoviricota</taxon>
        <taxon>Megaviricetes</taxon>
        <taxon>Pimascovirales</taxon>
        <taxon>Pimascovirales incertae sedis</taxon>
        <taxon>Marseilleviridae</taxon>
    </lineage>
</organism>
<gene>
    <name evidence="1" type="ORF">LCMAC202_03080</name>
</gene>
<dbReference type="EMBL" id="MK500371">
    <property type="protein sequence ID" value="QBK87947.1"/>
    <property type="molecule type" value="Genomic_DNA"/>
</dbReference>
<evidence type="ECO:0000313" key="1">
    <source>
        <dbReference type="EMBL" id="QBK87947.1"/>
    </source>
</evidence>
<proteinExistence type="predicted"/>
<accession>A0A481YYN4</accession>